<dbReference type="AlphaFoldDB" id="A0AAD7FJS2"/>
<feature type="compositionally biased region" description="Low complexity" evidence="1">
    <location>
        <begin position="157"/>
        <end position="169"/>
    </location>
</feature>
<protein>
    <submittedName>
        <fullName evidence="2">Uncharacterized protein</fullName>
    </submittedName>
</protein>
<evidence type="ECO:0000256" key="1">
    <source>
        <dbReference type="SAM" id="MobiDB-lite"/>
    </source>
</evidence>
<accession>A0AAD7FJS2</accession>
<name>A0AAD7FJS2_MYCRO</name>
<feature type="region of interest" description="Disordered" evidence="1">
    <location>
        <begin position="98"/>
        <end position="172"/>
    </location>
</feature>
<comment type="caution">
    <text evidence="2">The sequence shown here is derived from an EMBL/GenBank/DDBJ whole genome shotgun (WGS) entry which is preliminary data.</text>
</comment>
<proteinExistence type="predicted"/>
<reference evidence="2" key="1">
    <citation type="submission" date="2023-03" db="EMBL/GenBank/DDBJ databases">
        <title>Massive genome expansion in bonnet fungi (Mycena s.s.) driven by repeated elements and novel gene families across ecological guilds.</title>
        <authorList>
            <consortium name="Lawrence Berkeley National Laboratory"/>
            <person name="Harder C.B."/>
            <person name="Miyauchi S."/>
            <person name="Viragh M."/>
            <person name="Kuo A."/>
            <person name="Thoen E."/>
            <person name="Andreopoulos B."/>
            <person name="Lu D."/>
            <person name="Skrede I."/>
            <person name="Drula E."/>
            <person name="Henrissat B."/>
            <person name="Morin E."/>
            <person name="Kohler A."/>
            <person name="Barry K."/>
            <person name="LaButti K."/>
            <person name="Morin E."/>
            <person name="Salamov A."/>
            <person name="Lipzen A."/>
            <person name="Mereny Z."/>
            <person name="Hegedus B."/>
            <person name="Baldrian P."/>
            <person name="Stursova M."/>
            <person name="Weitz H."/>
            <person name="Taylor A."/>
            <person name="Grigoriev I.V."/>
            <person name="Nagy L.G."/>
            <person name="Martin F."/>
            <person name="Kauserud H."/>
        </authorList>
    </citation>
    <scope>NUCLEOTIDE SEQUENCE</scope>
    <source>
        <strain evidence="2">CBHHK067</strain>
    </source>
</reference>
<organism evidence="2 3">
    <name type="scientific">Mycena rosella</name>
    <name type="common">Pink bonnet</name>
    <name type="synonym">Agaricus rosellus</name>
    <dbReference type="NCBI Taxonomy" id="1033263"/>
    <lineage>
        <taxon>Eukaryota</taxon>
        <taxon>Fungi</taxon>
        <taxon>Dikarya</taxon>
        <taxon>Basidiomycota</taxon>
        <taxon>Agaricomycotina</taxon>
        <taxon>Agaricomycetes</taxon>
        <taxon>Agaricomycetidae</taxon>
        <taxon>Agaricales</taxon>
        <taxon>Marasmiineae</taxon>
        <taxon>Mycenaceae</taxon>
        <taxon>Mycena</taxon>
    </lineage>
</organism>
<evidence type="ECO:0000313" key="2">
    <source>
        <dbReference type="EMBL" id="KAJ7624169.1"/>
    </source>
</evidence>
<keyword evidence="3" id="KW-1185">Reference proteome</keyword>
<sequence length="459" mass="51095">MENYMSEPPADTPVAQCVGAFTTVPTVAQHLWATRLPFWFLRPTYVFDAENILAVVPLREPDFSVPDAPGDGAPPVIYSGNSAEDKIAAIHRAAAQTPWYRDPFETTNPRPPLTQPSTQPSAATPIASTSRPIALSNDPQLRYKPYPPKAPEKGSVKNPAKNPAKSPAKPQRDKFSALAVEGMPPSIVAWADALAQVDQSVSPCTSDPADKRYVLPEPALLVNTTPDRRRKFLHHWNLLSDGFIYMLSQPGQAQLLSTQEWRDILEGLMTQRGAPGSRTYRRSTGLEDRIRPALQASNVSSIEGFPIPLESLPEFSLKQTREIVWQVAETSFRFKFASLDRRASKKNRLDDVKGCFAGHMLLGVPLETSKQGWAATAMEERGRYVMRSANLMLDWTTKSPCPNIICRVADRQNWSLPDMQALETAVCRYYTQAFWESFGRAAVVPLHLDHDVEKDDGQL</sequence>
<evidence type="ECO:0000313" key="3">
    <source>
        <dbReference type="Proteomes" id="UP001221757"/>
    </source>
</evidence>
<feature type="compositionally biased region" description="Polar residues" evidence="1">
    <location>
        <begin position="115"/>
        <end position="131"/>
    </location>
</feature>
<gene>
    <name evidence="2" type="ORF">B0H17DRAFT_1218939</name>
</gene>
<dbReference type="EMBL" id="JARKIE010000617">
    <property type="protein sequence ID" value="KAJ7624169.1"/>
    <property type="molecule type" value="Genomic_DNA"/>
</dbReference>
<dbReference type="Proteomes" id="UP001221757">
    <property type="component" value="Unassembled WGS sequence"/>
</dbReference>